<evidence type="ECO:0000313" key="2">
    <source>
        <dbReference type="EMBL" id="ABC31666.1"/>
    </source>
</evidence>
<gene>
    <name evidence="2" type="ordered locus">HCH_04976</name>
</gene>
<dbReference type="HOGENOM" id="CLU_2382110_0_0_6"/>
<keyword evidence="3" id="KW-1185">Reference proteome</keyword>
<dbReference type="AlphaFoldDB" id="Q2SCF8"/>
<dbReference type="Proteomes" id="UP000000238">
    <property type="component" value="Chromosome"/>
</dbReference>
<dbReference type="RefSeq" id="WP_011398731.1">
    <property type="nucleotide sequence ID" value="NC_007645.1"/>
</dbReference>
<organism evidence="2 3">
    <name type="scientific">Hahella chejuensis (strain KCTC 2396)</name>
    <dbReference type="NCBI Taxonomy" id="349521"/>
    <lineage>
        <taxon>Bacteria</taxon>
        <taxon>Pseudomonadati</taxon>
        <taxon>Pseudomonadota</taxon>
        <taxon>Gammaproteobacteria</taxon>
        <taxon>Oceanospirillales</taxon>
        <taxon>Hahellaceae</taxon>
        <taxon>Hahella</taxon>
    </lineage>
</organism>
<evidence type="ECO:0000256" key="1">
    <source>
        <dbReference type="SAM" id="Phobius"/>
    </source>
</evidence>
<dbReference type="STRING" id="349521.HCH_04976"/>
<feature type="transmembrane region" description="Helical" evidence="1">
    <location>
        <begin position="46"/>
        <end position="69"/>
    </location>
</feature>
<protein>
    <recommendedName>
        <fullName evidence="4">Lipopolysaccharide assembly protein A domain-containing protein</fullName>
    </recommendedName>
</protein>
<feature type="transmembrane region" description="Helical" evidence="1">
    <location>
        <begin position="7"/>
        <end position="26"/>
    </location>
</feature>
<dbReference type="KEGG" id="hch:HCH_04976"/>
<proteinExistence type="predicted"/>
<keyword evidence="1" id="KW-0812">Transmembrane</keyword>
<keyword evidence="1" id="KW-0472">Membrane</keyword>
<evidence type="ECO:0008006" key="4">
    <source>
        <dbReference type="Google" id="ProtNLM"/>
    </source>
</evidence>
<dbReference type="OrthoDB" id="9939024at2"/>
<sequence>MSKLKKIFLLCLIFLMVVVGVVFVLLNNSKLELDLLFYHTGPVNVSILIGLAFAVGFLMGMAVTSLTVLKLKIFGKKGRDRSVKSSTQVVASKS</sequence>
<keyword evidence="1" id="KW-1133">Transmembrane helix</keyword>
<reference evidence="2 3" key="1">
    <citation type="journal article" date="2005" name="Nucleic Acids Res.">
        <title>Genomic blueprint of Hahella chejuensis, a marine microbe producing an algicidal agent.</title>
        <authorList>
            <person name="Jeong H."/>
            <person name="Yim J.H."/>
            <person name="Lee C."/>
            <person name="Choi S.-H."/>
            <person name="Park Y.K."/>
            <person name="Yoon S.H."/>
            <person name="Hur C.-G."/>
            <person name="Kang H.-Y."/>
            <person name="Kim D."/>
            <person name="Lee H.H."/>
            <person name="Park K.H."/>
            <person name="Park S.-H."/>
            <person name="Park H.-S."/>
            <person name="Lee H.K."/>
            <person name="Oh T.K."/>
            <person name="Kim J.F."/>
        </authorList>
    </citation>
    <scope>NUCLEOTIDE SEQUENCE [LARGE SCALE GENOMIC DNA]</scope>
    <source>
        <strain evidence="2 3">KCTC 2396</strain>
    </source>
</reference>
<evidence type="ECO:0000313" key="3">
    <source>
        <dbReference type="Proteomes" id="UP000000238"/>
    </source>
</evidence>
<dbReference type="EMBL" id="CP000155">
    <property type="protein sequence ID" value="ABC31666.1"/>
    <property type="molecule type" value="Genomic_DNA"/>
</dbReference>
<accession>Q2SCF8</accession>
<name>Q2SCF8_HAHCH</name>